<proteinExistence type="predicted"/>
<evidence type="ECO:0000313" key="2">
    <source>
        <dbReference type="EMBL" id="OIK07254.1"/>
    </source>
</evidence>
<organism evidence="2 3">
    <name type="scientific">Streptomyces monashensis</name>
    <dbReference type="NCBI Taxonomy" id="1678012"/>
    <lineage>
        <taxon>Bacteria</taxon>
        <taxon>Bacillati</taxon>
        <taxon>Actinomycetota</taxon>
        <taxon>Actinomycetes</taxon>
        <taxon>Kitasatosporales</taxon>
        <taxon>Streptomycetaceae</taxon>
        <taxon>Streptomyces</taxon>
    </lineage>
</organism>
<name>A0A1S2QMD7_9ACTN</name>
<feature type="compositionally biased region" description="Low complexity" evidence="1">
    <location>
        <begin position="25"/>
        <end position="37"/>
    </location>
</feature>
<protein>
    <submittedName>
        <fullName evidence="2">Uncharacterized protein</fullName>
    </submittedName>
</protein>
<feature type="region of interest" description="Disordered" evidence="1">
    <location>
        <begin position="1"/>
        <end position="68"/>
    </location>
</feature>
<evidence type="ECO:0000256" key="1">
    <source>
        <dbReference type="SAM" id="MobiDB-lite"/>
    </source>
</evidence>
<reference evidence="2 3" key="1">
    <citation type="submission" date="2016-10" db="EMBL/GenBank/DDBJ databases">
        <title>Genome sequence of Streptomyces sp. MUSC 1.</title>
        <authorList>
            <person name="Lee L.-H."/>
            <person name="Ser H.-L."/>
            <person name="Law J.W.-F."/>
        </authorList>
    </citation>
    <scope>NUCLEOTIDE SEQUENCE [LARGE SCALE GENOMIC DNA]</scope>
    <source>
        <strain evidence="2 3">MUSC 1</strain>
    </source>
</reference>
<gene>
    <name evidence="2" type="ORF">BIV23_04025</name>
</gene>
<dbReference type="Proteomes" id="UP000179642">
    <property type="component" value="Unassembled WGS sequence"/>
</dbReference>
<accession>A0A1S2QMD7</accession>
<dbReference type="AlphaFoldDB" id="A0A1S2QMD7"/>
<evidence type="ECO:0000313" key="3">
    <source>
        <dbReference type="Proteomes" id="UP000179642"/>
    </source>
</evidence>
<feature type="compositionally biased region" description="Basic and acidic residues" evidence="1">
    <location>
        <begin position="12"/>
        <end position="24"/>
    </location>
</feature>
<feature type="compositionally biased region" description="Basic and acidic residues" evidence="1">
    <location>
        <begin position="41"/>
        <end position="68"/>
    </location>
</feature>
<sequence>MGMKDQSQNKAGELKQRAKGKGDQARQQAGQRGKQQASSERGLKHENMRDIEDSDQEMKDRFDRDYDA</sequence>
<keyword evidence="3" id="KW-1185">Reference proteome</keyword>
<feature type="compositionally biased region" description="Polar residues" evidence="1">
    <location>
        <begin position="1"/>
        <end position="10"/>
    </location>
</feature>
<comment type="caution">
    <text evidence="2">The sequence shown here is derived from an EMBL/GenBank/DDBJ whole genome shotgun (WGS) entry which is preliminary data.</text>
</comment>
<dbReference type="EMBL" id="MLYO01000011">
    <property type="protein sequence ID" value="OIK07254.1"/>
    <property type="molecule type" value="Genomic_DNA"/>
</dbReference>
<dbReference type="RefSeq" id="WP_071379327.1">
    <property type="nucleotide sequence ID" value="NZ_MLYO01000011.1"/>
</dbReference>